<evidence type="ECO:0000256" key="1">
    <source>
        <dbReference type="SAM" id="MobiDB-lite"/>
    </source>
</evidence>
<feature type="domain" description="DUF4347" evidence="2">
    <location>
        <begin position="289"/>
        <end position="458"/>
    </location>
</feature>
<gene>
    <name evidence="3" type="ORF">KUTeg_007923</name>
</gene>
<reference evidence="3 4" key="1">
    <citation type="submission" date="2022-12" db="EMBL/GenBank/DDBJ databases">
        <title>Chromosome-level genome of Tegillarca granosa.</title>
        <authorList>
            <person name="Kim J."/>
        </authorList>
    </citation>
    <scope>NUCLEOTIDE SEQUENCE [LARGE SCALE GENOMIC DNA]</scope>
    <source>
        <strain evidence="3">Teg-2019</strain>
        <tissue evidence="3">Adductor muscle</tissue>
    </source>
</reference>
<evidence type="ECO:0000313" key="3">
    <source>
        <dbReference type="EMBL" id="KAJ8315773.1"/>
    </source>
</evidence>
<dbReference type="Pfam" id="PF14252">
    <property type="entry name" value="DUF4347"/>
    <property type="match status" value="1"/>
</dbReference>
<evidence type="ECO:0000313" key="4">
    <source>
        <dbReference type="Proteomes" id="UP001217089"/>
    </source>
</evidence>
<dbReference type="PANTHER" id="PTHR46857:SF1">
    <property type="entry name" value="EPITHELIAL CELL-TRANSFORMING SEQUENCE 2 ONCOGENE-LIKE"/>
    <property type="match status" value="1"/>
</dbReference>
<organism evidence="3 4">
    <name type="scientific">Tegillarca granosa</name>
    <name type="common">Malaysian cockle</name>
    <name type="synonym">Anadara granosa</name>
    <dbReference type="NCBI Taxonomy" id="220873"/>
    <lineage>
        <taxon>Eukaryota</taxon>
        <taxon>Metazoa</taxon>
        <taxon>Spiralia</taxon>
        <taxon>Lophotrochozoa</taxon>
        <taxon>Mollusca</taxon>
        <taxon>Bivalvia</taxon>
        <taxon>Autobranchia</taxon>
        <taxon>Pteriomorphia</taxon>
        <taxon>Arcoida</taxon>
        <taxon>Arcoidea</taxon>
        <taxon>Arcidae</taxon>
        <taxon>Tegillarca</taxon>
    </lineage>
</organism>
<feature type="compositionally biased region" description="Basic and acidic residues" evidence="1">
    <location>
        <begin position="580"/>
        <end position="589"/>
    </location>
</feature>
<dbReference type="PANTHER" id="PTHR46857">
    <property type="entry name" value="EPITHELIAL CELL-TRANSFORMING SEQUENCE 2 ONCOGENE-LIKE"/>
    <property type="match status" value="1"/>
</dbReference>
<sequence>MVRGESSITTSGLYDSFTKVSVPVYILFPRTKSLSRAAQVSWHWKFLSEEDIVWMPKCLKHGWFLPYTPPSNEFGAWKRHYIGCAQTLDFVSGNDANSKYGTRSAGYTQKAKRSKSGGRSGRLSPSSSRRNMDIRPPWCGPDFKPKDLDLSYRALIHGYNPNDPNIPPSELVLHNKWGIPRRQHEQAVTRSLDFDLGLDSHKRKSGHHIIASGDDYDLKRRAQRTSLSETMALEKMSEKRMKELVDAEWYPQPRTTAKREDLSGGAYLTRTKGKQQLPTGVSQIENPRVIFISSRVPAADLLVDAVNFGVIPLVYEYEGTTAEALALQLDEVLEGRYAQSIGIFCHSIEPGELRLAHGCTVTLETLDVAETREFFESVCGHIVPKTNGGQFDVFVPLAASEAGLEMMIQLSVLTGVQFSSPTGIIGQYNHVNSDWLLDYKEGSPQKMYFCQSKLDVWANTADLAKEALDTCNQVLESFFDKTNRDIAAQLTGQYLLERAGVDDLTFTTQLQKSKVKQDVTDSPARRRRRGKKQQEDVDKEVEKINGHAEHENKDLEEDSEDVLGEEEEEDVMGEEEEEEIRTLRTKHGEEDEEIRTLQAKHREDEEITTLKTKHREEENEEIRDLRVKHGQEIEKAQIERSEKDEQRTLKLRQKQQLREQTDQMRMTFGTLTLTGRYERLSYHQCTEHTDHLHRFTTYI</sequence>
<name>A0ABQ9FEL5_TEGGR</name>
<feature type="compositionally biased region" description="Basic and acidic residues" evidence="1">
    <location>
        <begin position="532"/>
        <end position="553"/>
    </location>
</feature>
<feature type="region of interest" description="Disordered" evidence="1">
    <location>
        <begin position="512"/>
        <end position="591"/>
    </location>
</feature>
<dbReference type="Gene3D" id="1.20.1280.50">
    <property type="match status" value="1"/>
</dbReference>
<feature type="region of interest" description="Disordered" evidence="1">
    <location>
        <begin position="101"/>
        <end position="136"/>
    </location>
</feature>
<protein>
    <recommendedName>
        <fullName evidence="2">DUF4347 domain-containing protein</fullName>
    </recommendedName>
</protein>
<proteinExistence type="predicted"/>
<keyword evidence="4" id="KW-1185">Reference proteome</keyword>
<dbReference type="SUPFAM" id="SSF81383">
    <property type="entry name" value="F-box domain"/>
    <property type="match status" value="1"/>
</dbReference>
<evidence type="ECO:0000259" key="2">
    <source>
        <dbReference type="Pfam" id="PF14252"/>
    </source>
</evidence>
<dbReference type="InterPro" id="IPR052805">
    <property type="entry name" value="GEF_Ubiquitin-Prot_Reg"/>
</dbReference>
<accession>A0ABQ9FEL5</accession>
<dbReference type="Proteomes" id="UP001217089">
    <property type="component" value="Unassembled WGS sequence"/>
</dbReference>
<feature type="compositionally biased region" description="Acidic residues" evidence="1">
    <location>
        <begin position="554"/>
        <end position="579"/>
    </location>
</feature>
<comment type="caution">
    <text evidence="3">The sequence shown here is derived from an EMBL/GenBank/DDBJ whole genome shotgun (WGS) entry which is preliminary data.</text>
</comment>
<dbReference type="EMBL" id="JARBDR010000337">
    <property type="protein sequence ID" value="KAJ8315773.1"/>
    <property type="molecule type" value="Genomic_DNA"/>
</dbReference>
<dbReference type="InterPro" id="IPR036047">
    <property type="entry name" value="F-box-like_dom_sf"/>
</dbReference>
<dbReference type="InterPro" id="IPR025592">
    <property type="entry name" value="DUF4347"/>
</dbReference>